<dbReference type="EMBL" id="GBXM01009870">
    <property type="protein sequence ID" value="JAH98707.1"/>
    <property type="molecule type" value="Transcribed_RNA"/>
</dbReference>
<protein>
    <submittedName>
        <fullName evidence="1">Uncharacterized protein</fullName>
    </submittedName>
</protein>
<name>A0A0E9X7I2_ANGAN</name>
<proteinExistence type="predicted"/>
<sequence>MNIVLYLKIRAYIHNIFIQTLMKSTTPSASSTECVTLLCNMSSVFEKE</sequence>
<dbReference type="AlphaFoldDB" id="A0A0E9X7I2"/>
<organism evidence="1">
    <name type="scientific">Anguilla anguilla</name>
    <name type="common">European freshwater eel</name>
    <name type="synonym">Muraena anguilla</name>
    <dbReference type="NCBI Taxonomy" id="7936"/>
    <lineage>
        <taxon>Eukaryota</taxon>
        <taxon>Metazoa</taxon>
        <taxon>Chordata</taxon>
        <taxon>Craniata</taxon>
        <taxon>Vertebrata</taxon>
        <taxon>Euteleostomi</taxon>
        <taxon>Actinopterygii</taxon>
        <taxon>Neopterygii</taxon>
        <taxon>Teleostei</taxon>
        <taxon>Anguilliformes</taxon>
        <taxon>Anguillidae</taxon>
        <taxon>Anguilla</taxon>
    </lineage>
</organism>
<evidence type="ECO:0000313" key="1">
    <source>
        <dbReference type="EMBL" id="JAH98707.1"/>
    </source>
</evidence>
<reference evidence="1" key="2">
    <citation type="journal article" date="2015" name="Fish Shellfish Immunol.">
        <title>Early steps in the European eel (Anguilla anguilla)-Vibrio vulnificus interaction in the gills: Role of the RtxA13 toxin.</title>
        <authorList>
            <person name="Callol A."/>
            <person name="Pajuelo D."/>
            <person name="Ebbesson L."/>
            <person name="Teles M."/>
            <person name="MacKenzie S."/>
            <person name="Amaro C."/>
        </authorList>
    </citation>
    <scope>NUCLEOTIDE SEQUENCE</scope>
</reference>
<accession>A0A0E9X7I2</accession>
<reference evidence="1" key="1">
    <citation type="submission" date="2014-11" db="EMBL/GenBank/DDBJ databases">
        <authorList>
            <person name="Amaro Gonzalez C."/>
        </authorList>
    </citation>
    <scope>NUCLEOTIDE SEQUENCE</scope>
</reference>